<evidence type="ECO:0000256" key="1">
    <source>
        <dbReference type="SAM" id="MobiDB-lite"/>
    </source>
</evidence>
<keyword evidence="4" id="KW-1185">Reference proteome</keyword>
<gene>
    <name evidence="3" type="ORF">SLS58_002950</name>
</gene>
<feature type="region of interest" description="Disordered" evidence="1">
    <location>
        <begin position="365"/>
        <end position="392"/>
    </location>
</feature>
<feature type="compositionally biased region" description="Low complexity" evidence="1">
    <location>
        <begin position="125"/>
        <end position="145"/>
    </location>
</feature>
<accession>A0ABR3TY29</accession>
<name>A0ABR3TY29_9PEZI</name>
<evidence type="ECO:0000313" key="4">
    <source>
        <dbReference type="Proteomes" id="UP001521184"/>
    </source>
</evidence>
<sequence length="649" mass="71044">MTQKNRSTSSLLERRGSIMGARNLFSSSSLSRETGPGAAEADQQLQRPRTSAGAAEASPTKSRFSRLRYHRTRKTTTPTEPETPPVVERQEIQQQHRQRHQSTLGQLPEGAFLDFDDDASDSDSRPSTSGSVASSVKSSGGWSWSMRSRRSSHFLLLLVVIFILITLICIILHLLVLDILIHDDEDVPPRKDDAGNTRPTKTVRAYLCRHFVSIPIPEEELETASTSDAVTPSSADQHVQKDQQFRGPQSLPTPSPDENEDCITDPMADAFDINDHLPPPHIMRPWAQPTPPPTPPLQAKELQLETLQVPQSPPPIQGVPTFTVTPASPIQPTSPSPFSASPPPAAVGHRSFSAPVVGGPITIPANAPRRRSASNVASNAPSPLGQKAKVEKGTPSVCPTCVKLQESMAQMRKVAGIYGPRHSLTVAAAKTARAARVAWAEAQWEASCVWEDDCEDDEAVKSRKEGAAAKEEEKKKKPKKVVSFEPSATFFVEREPFVQPQPSPSTAEGGDIASDEEEAIDPEAQLQREMIIAKRLWGPLGDRGRKQRDFKRSMSESYVPGRWAPPPKNEWLDTSGRTQTYEEFWSDDKHPKTKDGHHGAASVLLGGKVIRGVLGKFVPGAGAAAAAKKERERFERAERLERVVGLEVD</sequence>
<feature type="region of interest" description="Disordered" evidence="1">
    <location>
        <begin position="543"/>
        <end position="574"/>
    </location>
</feature>
<protein>
    <submittedName>
        <fullName evidence="3">Uncharacterized protein</fullName>
    </submittedName>
</protein>
<feature type="region of interest" description="Disordered" evidence="1">
    <location>
        <begin position="1"/>
        <end position="145"/>
    </location>
</feature>
<reference evidence="3 4" key="1">
    <citation type="journal article" date="2023" name="Plant Dis.">
        <title>First Report of Diplodia intermedia Causing Canker and Dieback Diseases on Apple Trees in Canada.</title>
        <authorList>
            <person name="Ellouze W."/>
            <person name="Ilyukhin E."/>
            <person name="Sulman M."/>
            <person name="Ali S."/>
        </authorList>
    </citation>
    <scope>NUCLEOTIDE SEQUENCE [LARGE SCALE GENOMIC DNA]</scope>
    <source>
        <strain evidence="3 4">M45-28</strain>
    </source>
</reference>
<feature type="compositionally biased region" description="Polar residues" evidence="1">
    <location>
        <begin position="223"/>
        <end position="237"/>
    </location>
</feature>
<proteinExistence type="predicted"/>
<dbReference type="EMBL" id="JAKEKT020000014">
    <property type="protein sequence ID" value="KAL1646815.1"/>
    <property type="molecule type" value="Genomic_DNA"/>
</dbReference>
<keyword evidence="2" id="KW-0472">Membrane</keyword>
<feature type="compositionally biased region" description="Basic residues" evidence="1">
    <location>
        <begin position="63"/>
        <end position="74"/>
    </location>
</feature>
<feature type="compositionally biased region" description="Polar residues" evidence="1">
    <location>
        <begin position="1"/>
        <end position="11"/>
    </location>
</feature>
<feature type="compositionally biased region" description="Low complexity" evidence="1">
    <location>
        <begin position="373"/>
        <end position="383"/>
    </location>
</feature>
<evidence type="ECO:0000256" key="2">
    <source>
        <dbReference type="SAM" id="Phobius"/>
    </source>
</evidence>
<organism evidence="3 4">
    <name type="scientific">Diplodia intermedia</name>
    <dbReference type="NCBI Taxonomy" id="856260"/>
    <lineage>
        <taxon>Eukaryota</taxon>
        <taxon>Fungi</taxon>
        <taxon>Dikarya</taxon>
        <taxon>Ascomycota</taxon>
        <taxon>Pezizomycotina</taxon>
        <taxon>Dothideomycetes</taxon>
        <taxon>Dothideomycetes incertae sedis</taxon>
        <taxon>Botryosphaeriales</taxon>
        <taxon>Botryosphaeriaceae</taxon>
        <taxon>Diplodia</taxon>
    </lineage>
</organism>
<keyword evidence="2" id="KW-0812">Transmembrane</keyword>
<feature type="transmembrane region" description="Helical" evidence="2">
    <location>
        <begin position="154"/>
        <end position="181"/>
    </location>
</feature>
<keyword evidence="2" id="KW-1133">Transmembrane helix</keyword>
<evidence type="ECO:0000313" key="3">
    <source>
        <dbReference type="EMBL" id="KAL1646815.1"/>
    </source>
</evidence>
<feature type="region of interest" description="Disordered" evidence="1">
    <location>
        <begin position="220"/>
        <end position="263"/>
    </location>
</feature>
<dbReference type="Proteomes" id="UP001521184">
    <property type="component" value="Unassembled WGS sequence"/>
</dbReference>
<comment type="caution">
    <text evidence="3">The sequence shown here is derived from an EMBL/GenBank/DDBJ whole genome shotgun (WGS) entry which is preliminary data.</text>
</comment>